<comment type="similarity">
    <text evidence="2">Belongs to the prephenate/arogenate dehydrogenase family.</text>
</comment>
<keyword evidence="5" id="KW-0827">Tyrosine biosynthesis</keyword>
<dbReference type="InterPro" id="IPR036291">
    <property type="entry name" value="NAD(P)-bd_dom_sf"/>
</dbReference>
<dbReference type="SUPFAM" id="SSF55021">
    <property type="entry name" value="ACT-like"/>
    <property type="match status" value="1"/>
</dbReference>
<dbReference type="InterPro" id="IPR046826">
    <property type="entry name" value="PDH_N"/>
</dbReference>
<evidence type="ECO:0000256" key="6">
    <source>
        <dbReference type="ARBA" id="ARBA00023002"/>
    </source>
</evidence>
<sequence length="364" mass="37801">MTVLVIGAGLIGGSVGLALRARGREVLVRDSSPGTARLARELGVGADEGESTPGLVVVATPPDVTGRIVVDALREFPDAIVCDVASVKETIQRAVLDAAAADPDLDASRYVGAHPMAGREVSGVVAARGDLFLGRPFVLVPHNGSSRRAVDAVERLGHELGGVVVRSEAAAHDLSVAYVSHAPQLVASLLARQLQSAADGSLALAGQGLRDTTRIAHSDPRLWVEILVANAPALRPILRAFQEDLGRLVGAFDSLCDADGQGTPRAEIARTIADGNLGVARIPGKHGGSADSFAAFTILVPDSPGALARLLSDMGDAGINMEDLRLEHSIGQPVGLAHISVLKRDEGRMVAMLEEKGWARAGEE</sequence>
<feature type="domain" description="Prephenate/arogenate dehydrogenase" evidence="10">
    <location>
        <begin position="1"/>
        <end position="285"/>
    </location>
</feature>
<evidence type="ECO:0000256" key="2">
    <source>
        <dbReference type="ARBA" id="ARBA00007964"/>
    </source>
</evidence>
<accession>A0A839QPG0</accession>
<dbReference type="InterPro" id="IPR046825">
    <property type="entry name" value="PDH_C"/>
</dbReference>
<dbReference type="EC" id="1.3.1.12" evidence="3"/>
<dbReference type="Gene3D" id="3.40.50.720">
    <property type="entry name" value="NAD(P)-binding Rossmann-like Domain"/>
    <property type="match status" value="1"/>
</dbReference>
<dbReference type="InterPro" id="IPR008927">
    <property type="entry name" value="6-PGluconate_DH-like_C_sf"/>
</dbReference>
<keyword evidence="13" id="KW-1185">Reference proteome</keyword>
<evidence type="ECO:0000256" key="4">
    <source>
        <dbReference type="ARBA" id="ARBA00016891"/>
    </source>
</evidence>
<dbReference type="AlphaFoldDB" id="A0A839QPG0"/>
<dbReference type="Pfam" id="PF02153">
    <property type="entry name" value="PDH_N"/>
    <property type="match status" value="1"/>
</dbReference>
<name>A0A839QPG0_9MICO</name>
<dbReference type="UniPathway" id="UPA00122">
    <property type="reaction ID" value="UER00961"/>
</dbReference>
<dbReference type="GO" id="GO:0070403">
    <property type="term" value="F:NAD+ binding"/>
    <property type="evidence" value="ECO:0007669"/>
    <property type="project" value="InterPro"/>
</dbReference>
<dbReference type="GO" id="GO:0006571">
    <property type="term" value="P:tyrosine biosynthetic process"/>
    <property type="evidence" value="ECO:0007669"/>
    <property type="project" value="UniProtKB-UniPathway"/>
</dbReference>
<dbReference type="GO" id="GO:0004665">
    <property type="term" value="F:prephenate dehydrogenase (NADP+) activity"/>
    <property type="evidence" value="ECO:0007669"/>
    <property type="project" value="InterPro"/>
</dbReference>
<dbReference type="PANTHER" id="PTHR21363:SF0">
    <property type="entry name" value="PREPHENATE DEHYDROGENASE [NADP(+)]"/>
    <property type="match status" value="1"/>
</dbReference>
<keyword evidence="6 12" id="KW-0560">Oxidoreductase</keyword>
<dbReference type="PANTHER" id="PTHR21363">
    <property type="entry name" value="PREPHENATE DEHYDROGENASE"/>
    <property type="match status" value="1"/>
</dbReference>
<dbReference type="PROSITE" id="PS51176">
    <property type="entry name" value="PDH_ADH"/>
    <property type="match status" value="1"/>
</dbReference>
<dbReference type="SUPFAM" id="SSF51735">
    <property type="entry name" value="NAD(P)-binding Rossmann-fold domains"/>
    <property type="match status" value="1"/>
</dbReference>
<dbReference type="Proteomes" id="UP000568050">
    <property type="component" value="Unassembled WGS sequence"/>
</dbReference>
<gene>
    <name evidence="12" type="ORF">FHX50_000631</name>
</gene>
<proteinExistence type="inferred from homology"/>
<keyword evidence="8" id="KW-0057">Aromatic amino acid biosynthesis</keyword>
<evidence type="ECO:0000256" key="7">
    <source>
        <dbReference type="ARBA" id="ARBA00023027"/>
    </source>
</evidence>
<dbReference type="SUPFAM" id="SSF48179">
    <property type="entry name" value="6-phosphogluconate dehydrogenase C-terminal domain-like"/>
    <property type="match status" value="1"/>
</dbReference>
<feature type="domain" description="ACT" evidence="11">
    <location>
        <begin position="295"/>
        <end position="364"/>
    </location>
</feature>
<evidence type="ECO:0000256" key="8">
    <source>
        <dbReference type="ARBA" id="ARBA00023141"/>
    </source>
</evidence>
<dbReference type="Pfam" id="PF20463">
    <property type="entry name" value="PDH_C"/>
    <property type="match status" value="1"/>
</dbReference>
<evidence type="ECO:0000256" key="5">
    <source>
        <dbReference type="ARBA" id="ARBA00022498"/>
    </source>
</evidence>
<dbReference type="EMBL" id="JACHWP010000001">
    <property type="protein sequence ID" value="MBB3022383.1"/>
    <property type="molecule type" value="Genomic_DNA"/>
</dbReference>
<evidence type="ECO:0000256" key="9">
    <source>
        <dbReference type="ARBA" id="ARBA00049260"/>
    </source>
</evidence>
<dbReference type="Gene3D" id="1.10.3660.10">
    <property type="entry name" value="6-phosphogluconate dehydrogenase C-terminal like domain"/>
    <property type="match status" value="1"/>
</dbReference>
<protein>
    <recommendedName>
        <fullName evidence="4">Prephenate dehydrogenase</fullName>
        <ecNumber evidence="3">1.3.1.12</ecNumber>
    </recommendedName>
</protein>
<evidence type="ECO:0000256" key="3">
    <source>
        <dbReference type="ARBA" id="ARBA00012068"/>
    </source>
</evidence>
<keyword evidence="7" id="KW-0520">NAD</keyword>
<evidence type="ECO:0000259" key="10">
    <source>
        <dbReference type="PROSITE" id="PS51176"/>
    </source>
</evidence>
<dbReference type="InterPro" id="IPR002912">
    <property type="entry name" value="ACT_dom"/>
</dbReference>
<evidence type="ECO:0000313" key="12">
    <source>
        <dbReference type="EMBL" id="MBB3022383.1"/>
    </source>
</evidence>
<dbReference type="CDD" id="cd02116">
    <property type="entry name" value="ACT"/>
    <property type="match status" value="1"/>
</dbReference>
<dbReference type="InterPro" id="IPR003099">
    <property type="entry name" value="Prephen_DH"/>
</dbReference>
<dbReference type="InterPro" id="IPR050812">
    <property type="entry name" value="Preph/Arog_dehydrog"/>
</dbReference>
<evidence type="ECO:0000313" key="13">
    <source>
        <dbReference type="Proteomes" id="UP000568050"/>
    </source>
</evidence>
<evidence type="ECO:0000259" key="11">
    <source>
        <dbReference type="PROSITE" id="PS51671"/>
    </source>
</evidence>
<keyword evidence="8" id="KW-0028">Amino-acid biosynthesis</keyword>
<dbReference type="GO" id="GO:0008977">
    <property type="term" value="F:prephenate dehydrogenase (NAD+) activity"/>
    <property type="evidence" value="ECO:0007669"/>
    <property type="project" value="UniProtKB-EC"/>
</dbReference>
<organism evidence="12 13">
    <name type="scientific">Helcobacillus massiliensis</name>
    <dbReference type="NCBI Taxonomy" id="521392"/>
    <lineage>
        <taxon>Bacteria</taxon>
        <taxon>Bacillati</taxon>
        <taxon>Actinomycetota</taxon>
        <taxon>Actinomycetes</taxon>
        <taxon>Micrococcales</taxon>
        <taxon>Dermabacteraceae</taxon>
        <taxon>Helcobacillus</taxon>
    </lineage>
</organism>
<comment type="pathway">
    <text evidence="1">Amino-acid biosynthesis; L-tyrosine biosynthesis; (4-hydroxyphenyl)pyruvate from prephenate (NAD(+) route): step 1/1.</text>
</comment>
<evidence type="ECO:0000256" key="1">
    <source>
        <dbReference type="ARBA" id="ARBA00005067"/>
    </source>
</evidence>
<comment type="catalytic activity">
    <reaction evidence="9">
        <text>prephenate + NAD(+) = 3-(4-hydroxyphenyl)pyruvate + CO2 + NADH</text>
        <dbReference type="Rhea" id="RHEA:13869"/>
        <dbReference type="ChEBI" id="CHEBI:16526"/>
        <dbReference type="ChEBI" id="CHEBI:29934"/>
        <dbReference type="ChEBI" id="CHEBI:36242"/>
        <dbReference type="ChEBI" id="CHEBI:57540"/>
        <dbReference type="ChEBI" id="CHEBI:57945"/>
        <dbReference type="EC" id="1.3.1.12"/>
    </reaction>
</comment>
<comment type="caution">
    <text evidence="12">The sequence shown here is derived from an EMBL/GenBank/DDBJ whole genome shotgun (WGS) entry which is preliminary data.</text>
</comment>
<reference evidence="12 13" key="1">
    <citation type="submission" date="2020-08" db="EMBL/GenBank/DDBJ databases">
        <title>Sequencing the genomes of 1000 actinobacteria strains.</title>
        <authorList>
            <person name="Klenk H.-P."/>
        </authorList>
    </citation>
    <scope>NUCLEOTIDE SEQUENCE [LARGE SCALE GENOMIC DNA]</scope>
    <source>
        <strain evidence="12 13">DSM 23040</strain>
    </source>
</reference>
<dbReference type="InterPro" id="IPR045865">
    <property type="entry name" value="ACT-like_dom_sf"/>
</dbReference>
<dbReference type="NCBIfam" id="NF005111">
    <property type="entry name" value="PRK06545.2-3"/>
    <property type="match status" value="1"/>
</dbReference>
<dbReference type="RefSeq" id="WP_183374375.1">
    <property type="nucleotide sequence ID" value="NZ_CBCSFZ010000002.1"/>
</dbReference>
<dbReference type="PROSITE" id="PS51671">
    <property type="entry name" value="ACT"/>
    <property type="match status" value="1"/>
</dbReference>